<dbReference type="Proteomes" id="UP000597338">
    <property type="component" value="Unassembled WGS sequence"/>
</dbReference>
<comment type="caution">
    <text evidence="1">The sequence shown here is derived from an EMBL/GenBank/DDBJ whole genome shotgun (WGS) entry which is preliminary data.</text>
</comment>
<organism evidence="1 2">
    <name type="scientific">Parapedobacter defluvii</name>
    <dbReference type="NCBI Taxonomy" id="2045106"/>
    <lineage>
        <taxon>Bacteria</taxon>
        <taxon>Pseudomonadati</taxon>
        <taxon>Bacteroidota</taxon>
        <taxon>Sphingobacteriia</taxon>
        <taxon>Sphingobacteriales</taxon>
        <taxon>Sphingobacteriaceae</taxon>
        <taxon>Parapedobacter</taxon>
    </lineage>
</organism>
<dbReference type="RefSeq" id="WP_188752892.1">
    <property type="nucleotide sequence ID" value="NZ_BMIK01000016.1"/>
</dbReference>
<dbReference type="PROSITE" id="PS51257">
    <property type="entry name" value="PROKAR_LIPOPROTEIN"/>
    <property type="match status" value="1"/>
</dbReference>
<dbReference type="EMBL" id="BMIK01000016">
    <property type="protein sequence ID" value="GGC41065.1"/>
    <property type="molecule type" value="Genomic_DNA"/>
</dbReference>
<accession>A0ABQ1MIQ0</accession>
<proteinExistence type="predicted"/>
<gene>
    <name evidence="1" type="ORF">GCM10011386_36370</name>
</gene>
<protein>
    <submittedName>
        <fullName evidence="1">Uncharacterized protein</fullName>
    </submittedName>
</protein>
<name>A0ABQ1MIQ0_9SPHI</name>
<keyword evidence="2" id="KW-1185">Reference proteome</keyword>
<evidence type="ECO:0000313" key="1">
    <source>
        <dbReference type="EMBL" id="GGC41065.1"/>
    </source>
</evidence>
<sequence>MNRKLSFLTMPAWVGLIVQSCGSGNATTAQERVVHDTLSIFDDPGFRNGLALSGTNTSDQQSGKYLFPFGEHPQPVRWRIAEWGSRYPLSSEKTVLPGGEIVYENRGKTLGLSKKDDVVSVRMEVMAEHEYDKPREEGTYWPHLLLEQAFQTPTRLSEIEALLVQLDAKLLFSELKMPESAFNKGLHSAQFQVFITLQDGNPESPGQGDFLWFGFPLYDYRYRDVPAYMAEDIGKDDASGKYIYMLSSKEVIDRSMHDKQWVSVRRNILDDLTASFKKAQEKGYLKNSSLADMYVTSLNIGWENTATINSGVLFRNLDIQKVVKRE</sequence>
<evidence type="ECO:0000313" key="2">
    <source>
        <dbReference type="Proteomes" id="UP000597338"/>
    </source>
</evidence>
<reference evidence="2" key="1">
    <citation type="journal article" date="2019" name="Int. J. Syst. Evol. Microbiol.">
        <title>The Global Catalogue of Microorganisms (GCM) 10K type strain sequencing project: providing services to taxonomists for standard genome sequencing and annotation.</title>
        <authorList>
            <consortium name="The Broad Institute Genomics Platform"/>
            <consortium name="The Broad Institute Genome Sequencing Center for Infectious Disease"/>
            <person name="Wu L."/>
            <person name="Ma J."/>
        </authorList>
    </citation>
    <scope>NUCLEOTIDE SEQUENCE [LARGE SCALE GENOMIC DNA]</scope>
    <source>
        <strain evidence="2">CGMCC 1.15342</strain>
    </source>
</reference>